<evidence type="ECO:0000313" key="1">
    <source>
        <dbReference type="EMBL" id="GAT47460.1"/>
    </source>
</evidence>
<evidence type="ECO:0000313" key="2">
    <source>
        <dbReference type="Proteomes" id="UP000815677"/>
    </source>
</evidence>
<keyword evidence="2" id="KW-1185">Reference proteome</keyword>
<gene>
    <name evidence="1" type="ORF">MCHLO_04920</name>
</gene>
<reference evidence="1" key="1">
    <citation type="submission" date="2014-09" db="EMBL/GenBank/DDBJ databases">
        <title>Genome sequence of the luminous mushroom Mycena chlorophos for searching fungal bioluminescence genes.</title>
        <authorList>
            <person name="Tanaka Y."/>
            <person name="Kasuga D."/>
            <person name="Oba Y."/>
            <person name="Hase S."/>
            <person name="Sato K."/>
            <person name="Oba Y."/>
            <person name="Sakakibara Y."/>
        </authorList>
    </citation>
    <scope>NUCLEOTIDE SEQUENCE</scope>
</reference>
<accession>A0ABQ0L918</accession>
<proteinExistence type="predicted"/>
<name>A0ABQ0L918_MYCCL</name>
<dbReference type="EMBL" id="DF843571">
    <property type="protein sequence ID" value="GAT47460.1"/>
    <property type="molecule type" value="Genomic_DNA"/>
</dbReference>
<dbReference type="Proteomes" id="UP000815677">
    <property type="component" value="Unassembled WGS sequence"/>
</dbReference>
<protein>
    <submittedName>
        <fullName evidence="1">Uncharacterized protein</fullName>
    </submittedName>
</protein>
<organism evidence="1 2">
    <name type="scientific">Mycena chlorophos</name>
    <name type="common">Agaric fungus</name>
    <name type="synonym">Agaricus chlorophos</name>
    <dbReference type="NCBI Taxonomy" id="658473"/>
    <lineage>
        <taxon>Eukaryota</taxon>
        <taxon>Fungi</taxon>
        <taxon>Dikarya</taxon>
        <taxon>Basidiomycota</taxon>
        <taxon>Agaricomycotina</taxon>
        <taxon>Agaricomycetes</taxon>
        <taxon>Agaricomycetidae</taxon>
        <taxon>Agaricales</taxon>
        <taxon>Marasmiineae</taxon>
        <taxon>Mycenaceae</taxon>
        <taxon>Mycena</taxon>
    </lineage>
</organism>
<sequence length="193" mass="21301">MRSGDALASALHLRIRAISYLIRGSTNRPIRHSDRCQNAPTPRSPGLDASSAEFVWRRRKVDAWCEVSFQLRGRPQHPVFACRQPNLASALPRLAPSESCSVHSTTIRATVYASHAGSASVTHSHVTGAYSAAYTTVTHRRSVADLLTWLTEQGLLAGADRIQITAPSTFSHSPFLIWRFTSARLLVLDPFLR</sequence>